<dbReference type="PANTHER" id="PTHR12840:SF1">
    <property type="entry name" value="NADH DEHYDROGENASE [UBIQUINONE] 1 BETA SUBCOMPLEX SUBUNIT 8, MITOCHONDRIAL"/>
    <property type="match status" value="1"/>
</dbReference>
<dbReference type="CTD" id="4714"/>
<keyword evidence="1" id="KW-0472">Membrane</keyword>
<dbReference type="Ensembl" id="ENSCPRT00005001125.1">
    <property type="protein sequence ID" value="ENSCPRP00005000963.1"/>
    <property type="gene ID" value="ENSCPRG00005000747.1"/>
</dbReference>
<feature type="transmembrane region" description="Helical" evidence="1">
    <location>
        <begin position="125"/>
        <end position="147"/>
    </location>
</feature>
<name>A0A7M4FQ85_CROPO</name>
<gene>
    <name evidence="2" type="primary">NDUFB8</name>
</gene>
<keyword evidence="1" id="KW-0812">Transmembrane</keyword>
<dbReference type="OrthoDB" id="2014058at2759"/>
<protein>
    <submittedName>
        <fullName evidence="2">NADH:ubiquinone oxidoreductase subunit B8</fullName>
    </submittedName>
</protein>
<dbReference type="GeneID" id="109324093"/>
<dbReference type="PANTHER" id="PTHR12840">
    <property type="entry name" value="NADH-UBIQUINONE OXIDOREDUCTASE ASHI SUBUNIT"/>
    <property type="match status" value="1"/>
</dbReference>
<reference evidence="2" key="2">
    <citation type="submission" date="2025-09" db="UniProtKB">
        <authorList>
            <consortium name="Ensembl"/>
        </authorList>
    </citation>
    <scope>IDENTIFICATION</scope>
</reference>
<dbReference type="GO" id="GO:0045271">
    <property type="term" value="C:respiratory chain complex I"/>
    <property type="evidence" value="ECO:0007669"/>
    <property type="project" value="Ensembl"/>
</dbReference>
<sequence>MAVRLARGALWLRAVARLRAPVGPMGLRAASGLPKELLPGPYPRTPEERLAAAKKYNMHPADYEPYPDDGLGCGDYPKLPNQSQEERDPWYPWDHSFHRRNWGEPMHWDFDMFIRSRVDTTPEMLPWNTVVNWTLFVLACIAVLFWVGHNFPSYMPAGPKQYPYNNLYLERGGDPNKEPPVVKNYEI</sequence>
<keyword evidence="1" id="KW-1133">Transmembrane helix</keyword>
<evidence type="ECO:0000313" key="2">
    <source>
        <dbReference type="Ensembl" id="ENSCPRP00005000963.1"/>
    </source>
</evidence>
<accession>A0A7M4FQ85</accession>
<dbReference type="Proteomes" id="UP000594220">
    <property type="component" value="Unplaced"/>
</dbReference>
<dbReference type="RefSeq" id="XP_019411513.1">
    <property type="nucleotide sequence ID" value="XM_019555968.1"/>
</dbReference>
<dbReference type="KEGG" id="cpoo:109324093"/>
<evidence type="ECO:0000313" key="3">
    <source>
        <dbReference type="Proteomes" id="UP000594220"/>
    </source>
</evidence>
<proteinExistence type="predicted"/>
<dbReference type="AlphaFoldDB" id="A0A7M4FQ85"/>
<organism evidence="2 3">
    <name type="scientific">Crocodylus porosus</name>
    <name type="common">Saltwater crocodile</name>
    <name type="synonym">Estuarine crocodile</name>
    <dbReference type="NCBI Taxonomy" id="8502"/>
    <lineage>
        <taxon>Eukaryota</taxon>
        <taxon>Metazoa</taxon>
        <taxon>Chordata</taxon>
        <taxon>Craniata</taxon>
        <taxon>Vertebrata</taxon>
        <taxon>Euteleostomi</taxon>
        <taxon>Archelosauria</taxon>
        <taxon>Archosauria</taxon>
        <taxon>Crocodylia</taxon>
        <taxon>Longirostres</taxon>
        <taxon>Crocodylidae</taxon>
        <taxon>Crocodylus</taxon>
    </lineage>
</organism>
<dbReference type="InterPro" id="IPR008699">
    <property type="entry name" value="NDUFB8"/>
</dbReference>
<dbReference type="GeneTree" id="ENSGT00390000000628"/>
<dbReference type="Pfam" id="PF05821">
    <property type="entry name" value="NDUF_B8"/>
    <property type="match status" value="1"/>
</dbReference>
<dbReference type="GO" id="GO:0005743">
    <property type="term" value="C:mitochondrial inner membrane"/>
    <property type="evidence" value="ECO:0007669"/>
    <property type="project" value="Ensembl"/>
</dbReference>
<reference evidence="2" key="1">
    <citation type="submission" date="2025-08" db="UniProtKB">
        <authorList>
            <consortium name="Ensembl"/>
        </authorList>
    </citation>
    <scope>IDENTIFICATION</scope>
</reference>
<keyword evidence="3" id="KW-1185">Reference proteome</keyword>
<dbReference type="OMA" id="MEDYEPY"/>
<evidence type="ECO:0000256" key="1">
    <source>
        <dbReference type="SAM" id="Phobius"/>
    </source>
</evidence>